<sequence length="64" mass="7499">MQSIASAVIFRRNNHLNHMVILLTIFIAIYLNFNNINITFFVFFWFLPSLYGDNHNNILPLGLT</sequence>
<evidence type="ECO:0000313" key="3">
    <source>
        <dbReference type="Proteomes" id="UP000019194"/>
    </source>
</evidence>
<feature type="transmembrane region" description="Helical" evidence="1">
    <location>
        <begin position="20"/>
        <end position="47"/>
    </location>
</feature>
<evidence type="ECO:0000313" key="2">
    <source>
        <dbReference type="EMBL" id="CDL35982.1"/>
    </source>
</evidence>
<keyword evidence="1" id="KW-0812">Transmembrane</keyword>
<accession>A0A7G2IHM6</accession>
<comment type="caution">
    <text evidence="2">The sequence shown here is derived from an EMBL/GenBank/DDBJ whole genome shotgun (WGS) entry which is preliminary data.</text>
</comment>
<keyword evidence="1" id="KW-1133">Transmembrane helix</keyword>
<protein>
    <submittedName>
        <fullName evidence="2">Uncharacterized protein</fullName>
    </submittedName>
</protein>
<organism evidence="2 3">
    <name type="scientific">Citrobacter freundii</name>
    <dbReference type="NCBI Taxonomy" id="546"/>
    <lineage>
        <taxon>Bacteria</taxon>
        <taxon>Pseudomonadati</taxon>
        <taxon>Pseudomonadota</taxon>
        <taxon>Gammaproteobacteria</taxon>
        <taxon>Enterobacterales</taxon>
        <taxon>Enterobacteriaceae</taxon>
        <taxon>Citrobacter</taxon>
        <taxon>Citrobacter freundii complex</taxon>
    </lineage>
</organism>
<dbReference type="EMBL" id="CBWP010000003">
    <property type="protein sequence ID" value="CDL35982.1"/>
    <property type="molecule type" value="Genomic_DNA"/>
</dbReference>
<reference evidence="2 3" key="1">
    <citation type="submission" date="2013-10" db="EMBL/GenBank/DDBJ databases">
        <title>Antibiotic resistance diversity of beta-lactamase producers in the General Hospital Vienna.</title>
        <authorList>
            <person name="Barisic I."/>
            <person name="Mitteregger D."/>
            <person name="Hirschl A.M."/>
            <person name="Noehammer C."/>
            <person name="Wiesinger-Mayr H."/>
        </authorList>
    </citation>
    <scope>NUCLEOTIDE SEQUENCE [LARGE SCALE GENOMIC DNA]</scope>
    <source>
        <strain evidence="2 3">ISC11</strain>
    </source>
</reference>
<proteinExistence type="predicted"/>
<dbReference type="AlphaFoldDB" id="A0A7G2IHM6"/>
<evidence type="ECO:0000256" key="1">
    <source>
        <dbReference type="SAM" id="Phobius"/>
    </source>
</evidence>
<name>A0A7G2IHM6_CITFR</name>
<dbReference type="Proteomes" id="UP000019194">
    <property type="component" value="Unassembled WGS sequence"/>
</dbReference>
<keyword evidence="1" id="KW-0472">Membrane</keyword>